<dbReference type="Proteomes" id="UP000316621">
    <property type="component" value="Chromosome 3"/>
</dbReference>
<dbReference type="Gene3D" id="3.90.180.10">
    <property type="entry name" value="Medium-chain alcohol dehydrogenases, catalytic domain"/>
    <property type="match status" value="1"/>
</dbReference>
<dbReference type="Gramene" id="RZC53632">
    <property type="protein sequence ID" value="RZC53632"/>
    <property type="gene ID" value="C5167_012488"/>
</dbReference>
<protein>
    <submittedName>
        <fullName evidence="1">Uncharacterized protein</fullName>
    </submittedName>
</protein>
<sequence>MNPKYTTPFISVQPFFFPRSCWQYPNVWHCSIRLTSINCPFQLVIERVWKGTVFGGFKSHPQVPYFVENYMKKEIKVDA</sequence>
<keyword evidence="2" id="KW-1185">Reference proteome</keyword>
<organism evidence="1 2">
    <name type="scientific">Papaver somniferum</name>
    <name type="common">Opium poppy</name>
    <dbReference type="NCBI Taxonomy" id="3469"/>
    <lineage>
        <taxon>Eukaryota</taxon>
        <taxon>Viridiplantae</taxon>
        <taxon>Streptophyta</taxon>
        <taxon>Embryophyta</taxon>
        <taxon>Tracheophyta</taxon>
        <taxon>Spermatophyta</taxon>
        <taxon>Magnoliopsida</taxon>
        <taxon>Ranunculales</taxon>
        <taxon>Papaveraceae</taxon>
        <taxon>Papaveroideae</taxon>
        <taxon>Papaver</taxon>
    </lineage>
</organism>
<accession>A0A4Y7J0T2</accession>
<proteinExistence type="predicted"/>
<evidence type="ECO:0000313" key="2">
    <source>
        <dbReference type="Proteomes" id="UP000316621"/>
    </source>
</evidence>
<dbReference type="STRING" id="3469.A0A4Y7J0T2"/>
<dbReference type="Gene3D" id="3.40.50.720">
    <property type="entry name" value="NAD(P)-binding Rossmann-like Domain"/>
    <property type="match status" value="1"/>
</dbReference>
<gene>
    <name evidence="1" type="ORF">C5167_012488</name>
</gene>
<evidence type="ECO:0000313" key="1">
    <source>
        <dbReference type="EMBL" id="RZC53632.1"/>
    </source>
</evidence>
<reference evidence="1 2" key="1">
    <citation type="journal article" date="2018" name="Science">
        <title>The opium poppy genome and morphinan production.</title>
        <authorList>
            <person name="Guo L."/>
            <person name="Winzer T."/>
            <person name="Yang X."/>
            <person name="Li Y."/>
            <person name="Ning Z."/>
            <person name="He Z."/>
            <person name="Teodor R."/>
            <person name="Lu Y."/>
            <person name="Bowser T.A."/>
            <person name="Graham I.A."/>
            <person name="Ye K."/>
        </authorList>
    </citation>
    <scope>NUCLEOTIDE SEQUENCE [LARGE SCALE GENOMIC DNA]</scope>
    <source>
        <strain evidence="2">cv. HN1</strain>
        <tissue evidence="1">Leaves</tissue>
    </source>
</reference>
<dbReference type="AlphaFoldDB" id="A0A4Y7J0T2"/>
<name>A0A4Y7J0T2_PAPSO</name>
<dbReference type="EMBL" id="CM010717">
    <property type="protein sequence ID" value="RZC53632.1"/>
    <property type="molecule type" value="Genomic_DNA"/>
</dbReference>